<evidence type="ECO:0000256" key="1">
    <source>
        <dbReference type="ARBA" id="ARBA00004571"/>
    </source>
</evidence>
<dbReference type="Pfam" id="PF00593">
    <property type="entry name" value="TonB_dep_Rec_b-barrel"/>
    <property type="match status" value="1"/>
</dbReference>
<feature type="chain" id="PRO_5046946421" evidence="13">
    <location>
        <begin position="32"/>
        <end position="792"/>
    </location>
</feature>
<evidence type="ECO:0000256" key="13">
    <source>
        <dbReference type="SAM" id="SignalP"/>
    </source>
</evidence>
<accession>A0ABU9YB26</accession>
<feature type="signal peptide" evidence="13">
    <location>
        <begin position="1"/>
        <end position="31"/>
    </location>
</feature>
<evidence type="ECO:0000256" key="10">
    <source>
        <dbReference type="ARBA" id="ARBA00023237"/>
    </source>
</evidence>
<evidence type="ECO:0000259" key="14">
    <source>
        <dbReference type="Pfam" id="PF00593"/>
    </source>
</evidence>
<evidence type="ECO:0000256" key="9">
    <source>
        <dbReference type="ARBA" id="ARBA00023136"/>
    </source>
</evidence>
<evidence type="ECO:0000256" key="6">
    <source>
        <dbReference type="ARBA" id="ARBA00023004"/>
    </source>
</evidence>
<evidence type="ECO:0000256" key="3">
    <source>
        <dbReference type="ARBA" id="ARBA00022452"/>
    </source>
</evidence>
<dbReference type="InterPro" id="IPR012910">
    <property type="entry name" value="Plug_dom"/>
</dbReference>
<sequence length="792" mass="84997">MKSFPNRMMRRALLSTAIGLATTPVAALAQAAGSSASASEAQSSQPGGIEDILVTARRSSESQQSVPIAITTVTSQRLTDLNVRDILDIQKVTPGLYVSSSQSTGKARLTIRGQIEVDNRLTGERAVGLYIDGVAYPHTYGLTSSLIDLAQIEVLKGPQGTLFGKNTTGGAINVTTAHPEYQWGGYVDLQYGSYNKMLGLAVVNAPLIDDKLAIRVVGQINSREGYYREADGYRSSGDHSGYGRILVRADPAPNVHLLLSADYARNRDGEGHAVVTYEALSQPANVAALAAIDAQLGLSVTPANLATAYGAFRTYFDAQQANPRLGFGKPPVRAFDNLDTWSVSGNLAVDIGSVTAKSITAYRYLSRSAFYDLDGTPFDLLNQRETSRLHAFSEELQLSSIDGKGLDWQAGLYYSRETGFDNQTSDVYDYVNPGRAAIVDSGVVNSSKAAYAQAVYNITPTWRVTGGARYTRDFKEILSRNRIDPSLALPPLPGGAAVCAQLTPALGGPVFPNCLYTASTTNSKVTWLASTDWRPVEHTMVYASVSRGYKAGGFTPPGTSVFKTQAALDAAFTPYLPETVTSYEVGFKSDLFDRRVRINGSAYYLDYTNIQASTREFTNNLLISIIHNAASATIYGGELEVTAAPTRNLTITGSTGYIHAKYNTYVARDTAGNITDLSGTPFAAPKWTAAVGGTYTVPLSDGSIRMNANYAWTDDIVFAGTAASLPSVTQKAYGLLDARISWHVASQGLDVAVFAKNLTDKIYYQNIALAGPINLGSLGDPRTFGIQARKTF</sequence>
<dbReference type="InterPro" id="IPR000531">
    <property type="entry name" value="Beta-barrel_TonB"/>
</dbReference>
<evidence type="ECO:0000256" key="8">
    <source>
        <dbReference type="ARBA" id="ARBA00023077"/>
    </source>
</evidence>
<keyword evidence="17" id="KW-1185">Reference proteome</keyword>
<dbReference type="PROSITE" id="PS51318">
    <property type="entry name" value="TAT"/>
    <property type="match status" value="1"/>
</dbReference>
<evidence type="ECO:0000256" key="12">
    <source>
        <dbReference type="RuleBase" id="RU003357"/>
    </source>
</evidence>
<feature type="domain" description="TonB-dependent receptor plug" evidence="15">
    <location>
        <begin position="63"/>
        <end position="171"/>
    </location>
</feature>
<evidence type="ECO:0000256" key="7">
    <source>
        <dbReference type="ARBA" id="ARBA00023065"/>
    </source>
</evidence>
<gene>
    <name evidence="16" type="ORF">ABC974_25545</name>
</gene>
<dbReference type="Pfam" id="PF07715">
    <property type="entry name" value="Plug"/>
    <property type="match status" value="1"/>
</dbReference>
<keyword evidence="2 11" id="KW-0813">Transport</keyword>
<evidence type="ECO:0000256" key="11">
    <source>
        <dbReference type="PROSITE-ProRule" id="PRU01360"/>
    </source>
</evidence>
<dbReference type="PANTHER" id="PTHR32552">
    <property type="entry name" value="FERRICHROME IRON RECEPTOR-RELATED"/>
    <property type="match status" value="1"/>
</dbReference>
<evidence type="ECO:0000259" key="15">
    <source>
        <dbReference type="Pfam" id="PF07715"/>
    </source>
</evidence>
<dbReference type="CDD" id="cd01347">
    <property type="entry name" value="ligand_gated_channel"/>
    <property type="match status" value="1"/>
</dbReference>
<comment type="similarity">
    <text evidence="11 12">Belongs to the TonB-dependent receptor family.</text>
</comment>
<dbReference type="Gene3D" id="2.40.170.20">
    <property type="entry name" value="TonB-dependent receptor, beta-barrel domain"/>
    <property type="match status" value="1"/>
</dbReference>
<name>A0ABU9YB26_9SPHN</name>
<dbReference type="RefSeq" id="WP_343892334.1">
    <property type="nucleotide sequence ID" value="NZ_BAAAEH010000057.1"/>
</dbReference>
<dbReference type="PROSITE" id="PS52016">
    <property type="entry name" value="TONB_DEPENDENT_REC_3"/>
    <property type="match status" value="1"/>
</dbReference>
<dbReference type="EMBL" id="JBDIME010000037">
    <property type="protein sequence ID" value="MEN2793014.1"/>
    <property type="molecule type" value="Genomic_DNA"/>
</dbReference>
<organism evidence="16 17">
    <name type="scientific">Sphingomonas oligophenolica</name>
    <dbReference type="NCBI Taxonomy" id="301154"/>
    <lineage>
        <taxon>Bacteria</taxon>
        <taxon>Pseudomonadati</taxon>
        <taxon>Pseudomonadota</taxon>
        <taxon>Alphaproteobacteria</taxon>
        <taxon>Sphingomonadales</taxon>
        <taxon>Sphingomonadaceae</taxon>
        <taxon>Sphingomonas</taxon>
    </lineage>
</organism>
<dbReference type="InterPro" id="IPR039426">
    <property type="entry name" value="TonB-dep_rcpt-like"/>
</dbReference>
<keyword evidence="16" id="KW-0675">Receptor</keyword>
<evidence type="ECO:0000256" key="4">
    <source>
        <dbReference type="ARBA" id="ARBA00022496"/>
    </source>
</evidence>
<protein>
    <submittedName>
        <fullName evidence="16">TonB-dependent receptor</fullName>
    </submittedName>
</protein>
<evidence type="ECO:0000256" key="2">
    <source>
        <dbReference type="ARBA" id="ARBA00022448"/>
    </source>
</evidence>
<dbReference type="InterPro" id="IPR006311">
    <property type="entry name" value="TAT_signal"/>
</dbReference>
<keyword evidence="6" id="KW-0408">Iron</keyword>
<dbReference type="InterPro" id="IPR036942">
    <property type="entry name" value="Beta-barrel_TonB_sf"/>
</dbReference>
<keyword evidence="4" id="KW-0410">Iron transport</keyword>
<dbReference type="SUPFAM" id="SSF56935">
    <property type="entry name" value="Porins"/>
    <property type="match status" value="1"/>
</dbReference>
<evidence type="ECO:0000313" key="17">
    <source>
        <dbReference type="Proteomes" id="UP001419910"/>
    </source>
</evidence>
<evidence type="ECO:0000313" key="16">
    <source>
        <dbReference type="EMBL" id="MEN2793014.1"/>
    </source>
</evidence>
<keyword evidence="10 11" id="KW-0998">Cell outer membrane</keyword>
<keyword evidence="5 11" id="KW-0812">Transmembrane</keyword>
<keyword evidence="3 11" id="KW-1134">Transmembrane beta strand</keyword>
<keyword evidence="8 12" id="KW-0798">TonB box</keyword>
<reference evidence="16 17" key="1">
    <citation type="submission" date="2024-05" db="EMBL/GenBank/DDBJ databases">
        <authorList>
            <person name="Liu Q."/>
            <person name="Xin Y.-H."/>
        </authorList>
    </citation>
    <scope>NUCLEOTIDE SEQUENCE [LARGE SCALE GENOMIC DNA]</scope>
    <source>
        <strain evidence="16 17">CGMCC 1.10181</strain>
    </source>
</reference>
<keyword evidence="7" id="KW-0406">Ion transport</keyword>
<comment type="caution">
    <text evidence="16">The sequence shown here is derived from an EMBL/GenBank/DDBJ whole genome shotgun (WGS) entry which is preliminary data.</text>
</comment>
<keyword evidence="9 11" id="KW-0472">Membrane</keyword>
<proteinExistence type="inferred from homology"/>
<dbReference type="Proteomes" id="UP001419910">
    <property type="component" value="Unassembled WGS sequence"/>
</dbReference>
<feature type="domain" description="TonB-dependent receptor-like beta-barrel" evidence="14">
    <location>
        <begin position="312"/>
        <end position="758"/>
    </location>
</feature>
<evidence type="ECO:0000256" key="5">
    <source>
        <dbReference type="ARBA" id="ARBA00022692"/>
    </source>
</evidence>
<dbReference type="PANTHER" id="PTHR32552:SF81">
    <property type="entry name" value="TONB-DEPENDENT OUTER MEMBRANE RECEPTOR"/>
    <property type="match status" value="1"/>
</dbReference>
<comment type="subcellular location">
    <subcellularLocation>
        <location evidence="1 11">Cell outer membrane</location>
        <topology evidence="1 11">Multi-pass membrane protein</topology>
    </subcellularLocation>
</comment>
<keyword evidence="13" id="KW-0732">Signal</keyword>